<dbReference type="InterPro" id="IPR027417">
    <property type="entry name" value="P-loop_NTPase"/>
</dbReference>
<dbReference type="SMART" id="SM00382">
    <property type="entry name" value="AAA"/>
    <property type="match status" value="1"/>
</dbReference>
<protein>
    <recommendedName>
        <fullName evidence="2">AAA+ ATPase domain-containing protein</fullName>
    </recommendedName>
</protein>
<dbReference type="PANTHER" id="PTHR11669:SF8">
    <property type="entry name" value="DNA POLYMERASE III SUBUNIT DELTA"/>
    <property type="match status" value="1"/>
</dbReference>
<evidence type="ECO:0000259" key="2">
    <source>
        <dbReference type="SMART" id="SM00382"/>
    </source>
</evidence>
<feature type="domain" description="AAA+ ATPase" evidence="2">
    <location>
        <begin position="31"/>
        <end position="193"/>
    </location>
</feature>
<comment type="caution">
    <text evidence="3">The sequence shown here is derived from an EMBL/GenBank/DDBJ whole genome shotgun (WGS) entry which is preliminary data.</text>
</comment>
<reference evidence="3" key="1">
    <citation type="submission" date="2020-07" db="EMBL/GenBank/DDBJ databases">
        <title>Huge and variable diversity of episymbiotic CPR bacteria and DPANN archaea in groundwater ecosystems.</title>
        <authorList>
            <person name="He C.Y."/>
            <person name="Keren R."/>
            <person name="Whittaker M."/>
            <person name="Farag I.F."/>
            <person name="Doudna J."/>
            <person name="Cate J.H.D."/>
            <person name="Banfield J.F."/>
        </authorList>
    </citation>
    <scope>NUCLEOTIDE SEQUENCE</scope>
    <source>
        <strain evidence="3">NC_groundwater_17_Pr7_B-0.1um_64_12</strain>
    </source>
</reference>
<dbReference type="AlphaFoldDB" id="A0A931LTS9"/>
<name>A0A931LTS9_FIMGI</name>
<accession>A0A931LTS9</accession>
<dbReference type="Proteomes" id="UP000727962">
    <property type="component" value="Unassembled WGS sequence"/>
</dbReference>
<organism evidence="3 4">
    <name type="scientific">Fimbriimonas ginsengisoli</name>
    <dbReference type="NCBI Taxonomy" id="1005039"/>
    <lineage>
        <taxon>Bacteria</taxon>
        <taxon>Bacillati</taxon>
        <taxon>Armatimonadota</taxon>
        <taxon>Fimbriimonadia</taxon>
        <taxon>Fimbriimonadales</taxon>
        <taxon>Fimbriimonadaceae</taxon>
        <taxon>Fimbriimonas</taxon>
    </lineage>
</organism>
<proteinExistence type="predicted"/>
<dbReference type="Gene3D" id="3.40.50.300">
    <property type="entry name" value="P-loop containing nucleotide triphosphate hydrolases"/>
    <property type="match status" value="1"/>
</dbReference>
<evidence type="ECO:0000313" key="3">
    <source>
        <dbReference type="EMBL" id="MBI1755557.1"/>
    </source>
</evidence>
<dbReference type="SUPFAM" id="SSF52540">
    <property type="entry name" value="P-loop containing nucleoside triphosphate hydrolases"/>
    <property type="match status" value="1"/>
</dbReference>
<dbReference type="InterPro" id="IPR003593">
    <property type="entry name" value="AAA+_ATPase"/>
</dbReference>
<dbReference type="PANTHER" id="PTHR11669">
    <property type="entry name" value="REPLICATION FACTOR C / DNA POLYMERASE III GAMMA-TAU SUBUNIT"/>
    <property type="match status" value="1"/>
</dbReference>
<gene>
    <name evidence="3" type="ORF">HYR64_00430</name>
</gene>
<dbReference type="GO" id="GO:0006261">
    <property type="term" value="P:DNA-templated DNA replication"/>
    <property type="evidence" value="ECO:0007669"/>
    <property type="project" value="TreeGrafter"/>
</dbReference>
<dbReference type="EMBL" id="JACOSL010000003">
    <property type="protein sequence ID" value="MBI1755557.1"/>
    <property type="molecule type" value="Genomic_DNA"/>
</dbReference>
<dbReference type="Pfam" id="PF13177">
    <property type="entry name" value="DNA_pol3_delta2"/>
    <property type="match status" value="1"/>
</dbReference>
<sequence length="324" mass="34337">MSNSIATEADQLKGLRSAKLLVARLAELENGSHAVLFYGAEGAGKSLLARRLAAAWTCTGEPPRPCGACRPCQAMAKGTLVDLLMIDPRGASRNIRRLGAIVPDPTPPRESEEPQGPPLTDFLRTPPLIARSKVVIFDHADRLIPDASHALLRILEEPPTYARLILITDQPGALAPTVLSRCLAICCELPSGDEINGLAGELEPELIALAGGSPGVLARIGELADWYRSLLTFAKNLLGRPAAQALVASEEFDALCDELEASGTGGSRAAKTAALGALADALKTIGTPPEWPVMVAETHRRIQRNAASGIAFDALFVRLLVDRL</sequence>
<dbReference type="InterPro" id="IPR050238">
    <property type="entry name" value="DNA_Rep/Repair_Clamp_Loader"/>
</dbReference>
<evidence type="ECO:0000313" key="4">
    <source>
        <dbReference type="Proteomes" id="UP000727962"/>
    </source>
</evidence>
<feature type="region of interest" description="Disordered" evidence="1">
    <location>
        <begin position="100"/>
        <end position="122"/>
    </location>
</feature>
<evidence type="ECO:0000256" key="1">
    <source>
        <dbReference type="SAM" id="MobiDB-lite"/>
    </source>
</evidence>